<evidence type="ECO:0000256" key="1">
    <source>
        <dbReference type="SAM" id="MobiDB-lite"/>
    </source>
</evidence>
<keyword evidence="3" id="KW-1185">Reference proteome</keyword>
<protein>
    <submittedName>
        <fullName evidence="2">Uncharacterized protein</fullName>
    </submittedName>
</protein>
<dbReference type="HOGENOM" id="CLU_1090927_0_0_1"/>
<dbReference type="EMBL" id="GL732534">
    <property type="protein sequence ID" value="EFX84693.1"/>
    <property type="molecule type" value="Genomic_DNA"/>
</dbReference>
<proteinExistence type="predicted"/>
<evidence type="ECO:0000313" key="3">
    <source>
        <dbReference type="Proteomes" id="UP000000305"/>
    </source>
</evidence>
<dbReference type="AlphaFoldDB" id="E9G773"/>
<feature type="region of interest" description="Disordered" evidence="1">
    <location>
        <begin position="124"/>
        <end position="147"/>
    </location>
</feature>
<dbReference type="KEGG" id="dpx:DAPPUDRAFT_99527"/>
<gene>
    <name evidence="2" type="ORF">DAPPUDRAFT_99527</name>
</gene>
<evidence type="ECO:0000313" key="2">
    <source>
        <dbReference type="EMBL" id="EFX84693.1"/>
    </source>
</evidence>
<name>E9G773_DAPPU</name>
<accession>E9G773</accession>
<dbReference type="Proteomes" id="UP000000305">
    <property type="component" value="Unassembled WGS sequence"/>
</dbReference>
<reference evidence="2 3" key="1">
    <citation type="journal article" date="2011" name="Science">
        <title>The ecoresponsive genome of Daphnia pulex.</title>
        <authorList>
            <person name="Colbourne J.K."/>
            <person name="Pfrender M.E."/>
            <person name="Gilbert D."/>
            <person name="Thomas W.K."/>
            <person name="Tucker A."/>
            <person name="Oakley T.H."/>
            <person name="Tokishita S."/>
            <person name="Aerts A."/>
            <person name="Arnold G.J."/>
            <person name="Basu M.K."/>
            <person name="Bauer D.J."/>
            <person name="Caceres C.E."/>
            <person name="Carmel L."/>
            <person name="Casola C."/>
            <person name="Choi J.H."/>
            <person name="Detter J.C."/>
            <person name="Dong Q."/>
            <person name="Dusheyko S."/>
            <person name="Eads B.D."/>
            <person name="Frohlich T."/>
            <person name="Geiler-Samerotte K.A."/>
            <person name="Gerlach D."/>
            <person name="Hatcher P."/>
            <person name="Jogdeo S."/>
            <person name="Krijgsveld J."/>
            <person name="Kriventseva E.V."/>
            <person name="Kultz D."/>
            <person name="Laforsch C."/>
            <person name="Lindquist E."/>
            <person name="Lopez J."/>
            <person name="Manak J.R."/>
            <person name="Muller J."/>
            <person name="Pangilinan J."/>
            <person name="Patwardhan R.P."/>
            <person name="Pitluck S."/>
            <person name="Pritham E.J."/>
            <person name="Rechtsteiner A."/>
            <person name="Rho M."/>
            <person name="Rogozin I.B."/>
            <person name="Sakarya O."/>
            <person name="Salamov A."/>
            <person name="Schaack S."/>
            <person name="Shapiro H."/>
            <person name="Shiga Y."/>
            <person name="Skalitzky C."/>
            <person name="Smith Z."/>
            <person name="Souvorov A."/>
            <person name="Sung W."/>
            <person name="Tang Z."/>
            <person name="Tsuchiya D."/>
            <person name="Tu H."/>
            <person name="Vos H."/>
            <person name="Wang M."/>
            <person name="Wolf Y.I."/>
            <person name="Yamagata H."/>
            <person name="Yamada T."/>
            <person name="Ye Y."/>
            <person name="Shaw J.R."/>
            <person name="Andrews J."/>
            <person name="Crease T.J."/>
            <person name="Tang H."/>
            <person name="Lucas S.M."/>
            <person name="Robertson H.M."/>
            <person name="Bork P."/>
            <person name="Koonin E.V."/>
            <person name="Zdobnov E.M."/>
            <person name="Grigoriev I.V."/>
            <person name="Lynch M."/>
            <person name="Boore J.L."/>
        </authorList>
    </citation>
    <scope>NUCLEOTIDE SEQUENCE [LARGE SCALE GENOMIC DNA]</scope>
</reference>
<dbReference type="InParanoid" id="E9G773"/>
<organism evidence="2 3">
    <name type="scientific">Daphnia pulex</name>
    <name type="common">Water flea</name>
    <dbReference type="NCBI Taxonomy" id="6669"/>
    <lineage>
        <taxon>Eukaryota</taxon>
        <taxon>Metazoa</taxon>
        <taxon>Ecdysozoa</taxon>
        <taxon>Arthropoda</taxon>
        <taxon>Crustacea</taxon>
        <taxon>Branchiopoda</taxon>
        <taxon>Diplostraca</taxon>
        <taxon>Cladocera</taxon>
        <taxon>Anomopoda</taxon>
        <taxon>Daphniidae</taxon>
        <taxon>Daphnia</taxon>
    </lineage>
</organism>
<sequence>MVAVGAGHERSRGQCGVEAGRKRRRHACRRRGIAIGIGRGVGGGGVSATIDQDATRAGRGRLLASATRAITRGCAAAGQSASARLGRHVGRTGRGATAAVLATVDRVGIGRRGADSRRMVVGAQPSASFGRPDQARASGPLVPSEEDMELDDAGSADAIDEEVTCNETGRCSDDDDDDDVEVDVLDAGCVADAAVGTRAQGMEGEEEDALALAVGGDGSDCCGCSSALEEDWEHLLLAASLLEADVMVDPAPEYG</sequence>